<dbReference type="InterPro" id="IPR035905">
    <property type="entry name" value="Barstar-like_sf"/>
</dbReference>
<dbReference type="CDD" id="cd05141">
    <property type="entry name" value="Barstar_evA4336-like"/>
    <property type="match status" value="1"/>
</dbReference>
<evidence type="ECO:0000256" key="1">
    <source>
        <dbReference type="ARBA" id="ARBA00006845"/>
    </source>
</evidence>
<reference evidence="3" key="2">
    <citation type="submission" date="2023-01" db="EMBL/GenBank/DDBJ databases">
        <authorList>
            <person name="Sun Q."/>
            <person name="Evtushenko L."/>
        </authorList>
    </citation>
    <scope>NUCLEOTIDE SEQUENCE</scope>
    <source>
        <strain evidence="3">VKM Ac-2007</strain>
    </source>
</reference>
<dbReference type="EMBL" id="BSEV01000031">
    <property type="protein sequence ID" value="GLK14333.1"/>
    <property type="molecule type" value="Genomic_DNA"/>
</dbReference>
<gene>
    <name evidence="3" type="ORF">GCM10017600_77450</name>
</gene>
<name>A0A9W6IAW1_9ACTN</name>
<dbReference type="InterPro" id="IPR000468">
    <property type="entry name" value="Barstar"/>
</dbReference>
<dbReference type="Gene3D" id="3.30.370.10">
    <property type="entry name" value="Barstar-like"/>
    <property type="match status" value="1"/>
</dbReference>
<organism evidence="3 4">
    <name type="scientific">Streptosporangium carneum</name>
    <dbReference type="NCBI Taxonomy" id="47481"/>
    <lineage>
        <taxon>Bacteria</taxon>
        <taxon>Bacillati</taxon>
        <taxon>Actinomycetota</taxon>
        <taxon>Actinomycetes</taxon>
        <taxon>Streptosporangiales</taxon>
        <taxon>Streptosporangiaceae</taxon>
        <taxon>Streptosporangium</taxon>
    </lineage>
</organism>
<dbReference type="SUPFAM" id="SSF52038">
    <property type="entry name" value="Barstar-related"/>
    <property type="match status" value="1"/>
</dbReference>
<dbReference type="Pfam" id="PF01337">
    <property type="entry name" value="Barstar"/>
    <property type="match status" value="1"/>
</dbReference>
<feature type="domain" description="Barstar (barnase inhibitor)" evidence="2">
    <location>
        <begin position="78"/>
        <end position="159"/>
    </location>
</feature>
<evidence type="ECO:0000313" key="3">
    <source>
        <dbReference type="EMBL" id="GLK14333.1"/>
    </source>
</evidence>
<keyword evidence="4" id="KW-1185">Reference proteome</keyword>
<dbReference type="Proteomes" id="UP001143474">
    <property type="component" value="Unassembled WGS sequence"/>
</dbReference>
<proteinExistence type="inferred from homology"/>
<dbReference type="RefSeq" id="WP_271222574.1">
    <property type="nucleotide sequence ID" value="NZ_BAAAVD010000033.1"/>
</dbReference>
<protein>
    <recommendedName>
        <fullName evidence="2">Barstar (barnase inhibitor) domain-containing protein</fullName>
    </recommendedName>
</protein>
<evidence type="ECO:0000313" key="4">
    <source>
        <dbReference type="Proteomes" id="UP001143474"/>
    </source>
</evidence>
<comment type="caution">
    <text evidence="3">The sequence shown here is derived from an EMBL/GenBank/DDBJ whole genome shotgun (WGS) entry which is preliminary data.</text>
</comment>
<accession>A0A9W6IAW1</accession>
<reference evidence="3" key="1">
    <citation type="journal article" date="2014" name="Int. J. Syst. Evol. Microbiol.">
        <title>Complete genome sequence of Corynebacterium casei LMG S-19264T (=DSM 44701T), isolated from a smear-ripened cheese.</title>
        <authorList>
            <consortium name="US DOE Joint Genome Institute (JGI-PGF)"/>
            <person name="Walter F."/>
            <person name="Albersmeier A."/>
            <person name="Kalinowski J."/>
            <person name="Ruckert C."/>
        </authorList>
    </citation>
    <scope>NUCLEOTIDE SEQUENCE</scope>
    <source>
        <strain evidence="3">VKM Ac-2007</strain>
    </source>
</reference>
<comment type="similarity">
    <text evidence="1">Belongs to the barstar family.</text>
</comment>
<evidence type="ECO:0000259" key="2">
    <source>
        <dbReference type="Pfam" id="PF01337"/>
    </source>
</evidence>
<sequence>MSRGTFEEGQRALETLRTLRAAEGTGVAQATEIAEASGGAKVTRVTEVPEVAGVAEVTETGSAAAGASDGAAEGVAVVHRVDGSGITTSAEAMSAIAEALSFPDYFGHNLDALYDCLTDLAWLPPGEHLLVWSRPSVLLTADPAAYEAIRAVLLDAVTDDAPGASFLSVLLPADQAAGRAADQ</sequence>
<dbReference type="AlphaFoldDB" id="A0A9W6IAW1"/>